<feature type="transmembrane region" description="Helical" evidence="6">
    <location>
        <begin position="176"/>
        <end position="194"/>
    </location>
</feature>
<comment type="caution">
    <text evidence="8">The sequence shown here is derived from an EMBL/GenBank/DDBJ whole genome shotgun (WGS) entry which is preliminary data.</text>
</comment>
<feature type="transmembrane region" description="Helical" evidence="6">
    <location>
        <begin position="421"/>
        <end position="444"/>
    </location>
</feature>
<proteinExistence type="inferred from homology"/>
<sequence>MDETQPLLADVHLVDTERCDEFFHKDIVDFDVDGDAENPMEWPTAYKWSIVSLLSFMAFTTTFTCISVVPIANQIVYDLDDGSVSKSSSVLLVTIWELGEAAGPLLIAPLSEMFGRYPVMNGATILFILATALASLSESTALFIFARALTGLSVTSNVLGPAIVGDIFAAEHRGSAISVIALAPMIGGSLGPALGGTIAESVGWRWVLRLSVVLALTCEIIFFTFFRETYKVAILRRRAARLRTETGNPKLRTIFDTNDKQSSLHKIWECAVRPAMVFSGSSVLQAMSLHGALMFSYYYIFSTTLPDILQQLYGLSASATGLAFLSFSVGSALSVVVMNIFLDKVYVKLREKNNGVGTPEFRLPIAVTGTFSLPLCIIAYGWVSQLRLPLPVLMFVVGLFGATLMLVYLPLNAYVVDAFGIYAASGMTAIIVTRCLMSTLLPLASDPLAKLWHQRFTPTIRLYGLDDDNALLPVLTYKPS</sequence>
<reference evidence="9" key="1">
    <citation type="submission" date="2019-06" db="EMBL/GenBank/DDBJ databases">
        <title>Draft genome sequence of the griseofulvin-producing fungus Xylaria cubensis strain G536.</title>
        <authorList>
            <person name="Mead M.E."/>
            <person name="Raja H.A."/>
            <person name="Steenwyk J.L."/>
            <person name="Knowles S.L."/>
            <person name="Oberlies N.H."/>
            <person name="Rokas A."/>
        </authorList>
    </citation>
    <scope>NUCLEOTIDE SEQUENCE [LARGE SCALE GENOMIC DNA]</scope>
    <source>
        <strain evidence="9">G536</strain>
    </source>
</reference>
<dbReference type="InterPro" id="IPR020846">
    <property type="entry name" value="MFS_dom"/>
</dbReference>
<feature type="domain" description="Major facilitator superfamily (MFS) profile" evidence="7">
    <location>
        <begin position="50"/>
        <end position="480"/>
    </location>
</feature>
<dbReference type="Pfam" id="PF07690">
    <property type="entry name" value="MFS_1"/>
    <property type="match status" value="1"/>
</dbReference>
<keyword evidence="9" id="KW-1185">Reference proteome</keyword>
<dbReference type="OrthoDB" id="6770063at2759"/>
<dbReference type="SUPFAM" id="SSF103473">
    <property type="entry name" value="MFS general substrate transporter"/>
    <property type="match status" value="1"/>
</dbReference>
<evidence type="ECO:0000313" key="9">
    <source>
        <dbReference type="Proteomes" id="UP000319160"/>
    </source>
</evidence>
<keyword evidence="3 6" id="KW-1133">Transmembrane helix</keyword>
<evidence type="ECO:0000256" key="6">
    <source>
        <dbReference type="SAM" id="Phobius"/>
    </source>
</evidence>
<evidence type="ECO:0000256" key="5">
    <source>
        <dbReference type="ARBA" id="ARBA00038347"/>
    </source>
</evidence>
<dbReference type="InterPro" id="IPR011701">
    <property type="entry name" value="MFS"/>
</dbReference>
<evidence type="ECO:0000256" key="1">
    <source>
        <dbReference type="ARBA" id="ARBA00004141"/>
    </source>
</evidence>
<evidence type="ECO:0000259" key="7">
    <source>
        <dbReference type="PROSITE" id="PS50850"/>
    </source>
</evidence>
<keyword evidence="4 6" id="KW-0472">Membrane</keyword>
<dbReference type="AlphaFoldDB" id="A0A553IFV5"/>
<dbReference type="GO" id="GO:0022857">
    <property type="term" value="F:transmembrane transporter activity"/>
    <property type="evidence" value="ECO:0007669"/>
    <property type="project" value="InterPro"/>
</dbReference>
<dbReference type="EMBL" id="VFLP01000001">
    <property type="protein sequence ID" value="TRX99087.1"/>
    <property type="molecule type" value="Genomic_DNA"/>
</dbReference>
<dbReference type="Proteomes" id="UP000319160">
    <property type="component" value="Unassembled WGS sequence"/>
</dbReference>
<dbReference type="Gene3D" id="1.20.1250.20">
    <property type="entry name" value="MFS general substrate transporter like domains"/>
    <property type="match status" value="1"/>
</dbReference>
<dbReference type="PROSITE" id="PS50850">
    <property type="entry name" value="MFS"/>
    <property type="match status" value="1"/>
</dbReference>
<dbReference type="STRING" id="2512241.A0A553IFV5"/>
<gene>
    <name evidence="8" type="ORF">FHL15_000429</name>
</gene>
<dbReference type="GO" id="GO:0016020">
    <property type="term" value="C:membrane"/>
    <property type="evidence" value="ECO:0007669"/>
    <property type="project" value="UniProtKB-SubCell"/>
</dbReference>
<evidence type="ECO:0000256" key="2">
    <source>
        <dbReference type="ARBA" id="ARBA00022692"/>
    </source>
</evidence>
<evidence type="ECO:0000313" key="8">
    <source>
        <dbReference type="EMBL" id="TRX99087.1"/>
    </source>
</evidence>
<accession>A0A553IFV5</accession>
<feature type="transmembrane region" description="Helical" evidence="6">
    <location>
        <begin position="321"/>
        <end position="342"/>
    </location>
</feature>
<name>A0A553IFV5_9PEZI</name>
<feature type="transmembrane region" description="Helical" evidence="6">
    <location>
        <begin position="283"/>
        <end position="301"/>
    </location>
</feature>
<dbReference type="InterPro" id="IPR036259">
    <property type="entry name" value="MFS_trans_sf"/>
</dbReference>
<feature type="transmembrane region" description="Helical" evidence="6">
    <location>
        <begin position="388"/>
        <end position="409"/>
    </location>
</feature>
<comment type="similarity">
    <text evidence="5">Belongs to the major facilitator superfamily. CAR1 family.</text>
</comment>
<protein>
    <recommendedName>
        <fullName evidence="7">Major facilitator superfamily (MFS) profile domain-containing protein</fullName>
    </recommendedName>
</protein>
<evidence type="ECO:0000256" key="4">
    <source>
        <dbReference type="ARBA" id="ARBA00023136"/>
    </source>
</evidence>
<feature type="transmembrane region" description="Helical" evidence="6">
    <location>
        <begin position="206"/>
        <end position="226"/>
    </location>
</feature>
<feature type="transmembrane region" description="Helical" evidence="6">
    <location>
        <begin position="48"/>
        <end position="69"/>
    </location>
</feature>
<dbReference type="FunFam" id="1.20.1250.20:FF:000509">
    <property type="entry name" value="MFS general substrate transporter"/>
    <property type="match status" value="1"/>
</dbReference>
<keyword evidence="2 6" id="KW-0812">Transmembrane</keyword>
<comment type="subcellular location">
    <subcellularLocation>
        <location evidence="1">Membrane</location>
        <topology evidence="1">Multi-pass membrane protein</topology>
    </subcellularLocation>
</comment>
<dbReference type="PANTHER" id="PTHR23502:SF163">
    <property type="entry name" value="MAJOR FACILITATOR SUPERFAMILY (MFS) PROFILE DOMAIN-CONTAINING PROTEIN"/>
    <property type="match status" value="1"/>
</dbReference>
<organism evidence="8 9">
    <name type="scientific">Xylaria flabelliformis</name>
    <dbReference type="NCBI Taxonomy" id="2512241"/>
    <lineage>
        <taxon>Eukaryota</taxon>
        <taxon>Fungi</taxon>
        <taxon>Dikarya</taxon>
        <taxon>Ascomycota</taxon>
        <taxon>Pezizomycotina</taxon>
        <taxon>Sordariomycetes</taxon>
        <taxon>Xylariomycetidae</taxon>
        <taxon>Xylariales</taxon>
        <taxon>Xylariaceae</taxon>
        <taxon>Xylaria</taxon>
    </lineage>
</organism>
<evidence type="ECO:0000256" key="3">
    <source>
        <dbReference type="ARBA" id="ARBA00022989"/>
    </source>
</evidence>
<feature type="transmembrane region" description="Helical" evidence="6">
    <location>
        <begin position="119"/>
        <end position="136"/>
    </location>
</feature>
<dbReference type="PANTHER" id="PTHR23502">
    <property type="entry name" value="MAJOR FACILITATOR SUPERFAMILY"/>
    <property type="match status" value="1"/>
</dbReference>
<feature type="transmembrane region" description="Helical" evidence="6">
    <location>
        <begin position="363"/>
        <end position="382"/>
    </location>
</feature>